<sequence>MPHALWTGRSATPHEAAADLGGALARELGLDRAPDVRVLPADTTGSPAGSLLPPRERYSGMPAPTDAYLYVDAARPRPFELRAALLRGRTLRGRTLGLGSLLYAVPLHAKVATQVALTGGGAAGPQRFAGDPTAAARLNADADLATRARAVASTRAGTDARHTWEVDGLLAVEPAPSGAVLLARTLYRATSPRWDPRAVAVLDLAARIETLLAP</sequence>
<comment type="caution">
    <text evidence="2">The sequence shown here is derived from an EMBL/GenBank/DDBJ whole genome shotgun (WGS) entry which is preliminary data.</text>
</comment>
<gene>
    <name evidence="2" type="ORF">I2501_16610</name>
</gene>
<name>A0A931FDK1_9ACTN</name>
<dbReference type="AlphaFoldDB" id="A0A931FDK1"/>
<accession>A0A931FDK1</accession>
<dbReference type="EMBL" id="JADPRT010000006">
    <property type="protein sequence ID" value="MBF9069648.1"/>
    <property type="molecule type" value="Genomic_DNA"/>
</dbReference>
<organism evidence="2 3">
    <name type="scientific">Streptacidiphilus fuscans</name>
    <dbReference type="NCBI Taxonomy" id="2789292"/>
    <lineage>
        <taxon>Bacteria</taxon>
        <taxon>Bacillati</taxon>
        <taxon>Actinomycetota</taxon>
        <taxon>Actinomycetes</taxon>
        <taxon>Kitasatosporales</taxon>
        <taxon>Streptomycetaceae</taxon>
        <taxon>Streptacidiphilus</taxon>
    </lineage>
</organism>
<evidence type="ECO:0000313" key="3">
    <source>
        <dbReference type="Proteomes" id="UP000657385"/>
    </source>
</evidence>
<dbReference type="RefSeq" id="WP_196194821.1">
    <property type="nucleotide sequence ID" value="NZ_JADPRT010000006.1"/>
</dbReference>
<evidence type="ECO:0000313" key="2">
    <source>
        <dbReference type="EMBL" id="MBF9069648.1"/>
    </source>
</evidence>
<dbReference type="Proteomes" id="UP000657385">
    <property type="component" value="Unassembled WGS sequence"/>
</dbReference>
<feature type="region of interest" description="Disordered" evidence="1">
    <location>
        <begin position="37"/>
        <end position="57"/>
    </location>
</feature>
<reference evidence="2" key="1">
    <citation type="submission" date="2020-11" db="EMBL/GenBank/DDBJ databases">
        <title>Isolation and identification of active actinomycetes.</title>
        <authorList>
            <person name="Yu B."/>
        </authorList>
    </citation>
    <scope>NUCLEOTIDE SEQUENCE</scope>
    <source>
        <strain evidence="2">NEAU-YB345</strain>
    </source>
</reference>
<protein>
    <submittedName>
        <fullName evidence="2">Uncharacterized protein</fullName>
    </submittedName>
</protein>
<keyword evidence="3" id="KW-1185">Reference proteome</keyword>
<evidence type="ECO:0000256" key="1">
    <source>
        <dbReference type="SAM" id="MobiDB-lite"/>
    </source>
</evidence>
<proteinExistence type="predicted"/>